<comment type="pathway">
    <text evidence="2">Protein modification; protein glycosylation.</text>
</comment>
<feature type="transmembrane region" description="Helical" evidence="10">
    <location>
        <begin position="422"/>
        <end position="443"/>
    </location>
</feature>
<dbReference type="GO" id="GO:0000026">
    <property type="term" value="F:alpha-1,2-mannosyltransferase activity"/>
    <property type="evidence" value="ECO:0007669"/>
    <property type="project" value="TreeGrafter"/>
</dbReference>
<dbReference type="EMBL" id="CVRI01000021">
    <property type="protein sequence ID" value="CRK91615.1"/>
    <property type="molecule type" value="Genomic_DNA"/>
</dbReference>
<evidence type="ECO:0000256" key="10">
    <source>
        <dbReference type="RuleBase" id="RU363075"/>
    </source>
</evidence>
<accession>A0A1J1HU64</accession>
<organism evidence="11 12">
    <name type="scientific">Clunio marinus</name>
    <dbReference type="NCBI Taxonomy" id="568069"/>
    <lineage>
        <taxon>Eukaryota</taxon>
        <taxon>Metazoa</taxon>
        <taxon>Ecdysozoa</taxon>
        <taxon>Arthropoda</taxon>
        <taxon>Hexapoda</taxon>
        <taxon>Insecta</taxon>
        <taxon>Pterygota</taxon>
        <taxon>Neoptera</taxon>
        <taxon>Endopterygota</taxon>
        <taxon>Diptera</taxon>
        <taxon>Nematocera</taxon>
        <taxon>Chironomoidea</taxon>
        <taxon>Chironomidae</taxon>
        <taxon>Clunio</taxon>
    </lineage>
</organism>
<feature type="transmembrane region" description="Helical" evidence="10">
    <location>
        <begin position="321"/>
        <end position="339"/>
    </location>
</feature>
<feature type="transmembrane region" description="Helical" evidence="10">
    <location>
        <begin position="218"/>
        <end position="243"/>
    </location>
</feature>
<dbReference type="InterPro" id="IPR005599">
    <property type="entry name" value="GPI_mannosylTrfase"/>
</dbReference>
<evidence type="ECO:0000256" key="4">
    <source>
        <dbReference type="ARBA" id="ARBA00022676"/>
    </source>
</evidence>
<dbReference type="GO" id="GO:0005789">
    <property type="term" value="C:endoplasmic reticulum membrane"/>
    <property type="evidence" value="ECO:0007669"/>
    <property type="project" value="UniProtKB-SubCell"/>
</dbReference>
<dbReference type="PANTHER" id="PTHR22760:SF2">
    <property type="entry name" value="ALPHA-1,2-MANNOSYLTRANSFERASE ALG9"/>
    <property type="match status" value="1"/>
</dbReference>
<keyword evidence="7 10" id="KW-0256">Endoplasmic reticulum</keyword>
<comment type="subcellular location">
    <subcellularLocation>
        <location evidence="1 10">Endoplasmic reticulum membrane</location>
        <topology evidence="1 10">Multi-pass membrane protein</topology>
    </subcellularLocation>
</comment>
<feature type="transmembrane region" description="Helical" evidence="10">
    <location>
        <begin position="182"/>
        <end position="212"/>
    </location>
</feature>
<keyword evidence="4 10" id="KW-0328">Glycosyltransferase</keyword>
<keyword evidence="8 10" id="KW-1133">Transmembrane helix</keyword>
<feature type="transmembrane region" description="Helical" evidence="10">
    <location>
        <begin position="351"/>
        <end position="369"/>
    </location>
</feature>
<evidence type="ECO:0000256" key="9">
    <source>
        <dbReference type="ARBA" id="ARBA00023136"/>
    </source>
</evidence>
<dbReference type="EC" id="2.4.1.-" evidence="10"/>
<dbReference type="PANTHER" id="PTHR22760">
    <property type="entry name" value="GLYCOSYLTRANSFERASE"/>
    <property type="match status" value="1"/>
</dbReference>
<proteinExistence type="inferred from homology"/>
<dbReference type="STRING" id="568069.A0A1J1HU64"/>
<evidence type="ECO:0000256" key="7">
    <source>
        <dbReference type="ARBA" id="ARBA00022824"/>
    </source>
</evidence>
<feature type="transmembrane region" description="Helical" evidence="10">
    <location>
        <begin position="255"/>
        <end position="273"/>
    </location>
</feature>
<dbReference type="UniPathway" id="UPA00378"/>
<gene>
    <name evidence="11" type="primary">putative Alpha-1</name>
    <name evidence="11" type="ORF">CLUMA_CG005269</name>
</gene>
<evidence type="ECO:0000256" key="3">
    <source>
        <dbReference type="ARBA" id="ARBA00007063"/>
    </source>
</evidence>
<dbReference type="Proteomes" id="UP000183832">
    <property type="component" value="Unassembled WGS sequence"/>
</dbReference>
<keyword evidence="5" id="KW-0808">Transferase</keyword>
<feature type="transmembrane region" description="Helical" evidence="10">
    <location>
        <begin position="141"/>
        <end position="161"/>
    </location>
</feature>
<evidence type="ECO:0000256" key="1">
    <source>
        <dbReference type="ARBA" id="ARBA00004477"/>
    </source>
</evidence>
<keyword evidence="12" id="KW-1185">Reference proteome</keyword>
<dbReference type="AlphaFoldDB" id="A0A1J1HU64"/>
<feature type="non-terminal residue" evidence="11">
    <location>
        <position position="1"/>
    </location>
</feature>
<protein>
    <recommendedName>
        <fullName evidence="10">Mannosyltransferase</fullName>
        <ecNumber evidence="10">2.4.1.-</ecNumber>
    </recommendedName>
</protein>
<evidence type="ECO:0000313" key="12">
    <source>
        <dbReference type="Proteomes" id="UP000183832"/>
    </source>
</evidence>
<evidence type="ECO:0000256" key="6">
    <source>
        <dbReference type="ARBA" id="ARBA00022692"/>
    </source>
</evidence>
<feature type="transmembrane region" description="Helical" evidence="10">
    <location>
        <begin position="27"/>
        <end position="45"/>
    </location>
</feature>
<feature type="transmembrane region" description="Helical" evidence="10">
    <location>
        <begin position="381"/>
        <end position="401"/>
    </location>
</feature>
<reference evidence="11 12" key="1">
    <citation type="submission" date="2015-04" db="EMBL/GenBank/DDBJ databases">
        <authorList>
            <person name="Syromyatnikov M.Y."/>
            <person name="Popov V.N."/>
        </authorList>
    </citation>
    <scope>NUCLEOTIDE SEQUENCE [LARGE SCALE GENOMIC DNA]</scope>
</reference>
<dbReference type="GO" id="GO:0006487">
    <property type="term" value="P:protein N-linked glycosylation"/>
    <property type="evidence" value="ECO:0007669"/>
    <property type="project" value="TreeGrafter"/>
</dbReference>
<evidence type="ECO:0000313" key="11">
    <source>
        <dbReference type="EMBL" id="CRK91615.1"/>
    </source>
</evidence>
<sequence length="622" mass="72479">EEKKGQLKTHWKSGNKFKFQKKVSIKFVLLCFLYLFTFLFIFSIFRSLTTTGPVRPPIFPSADVAFKALLSARICASIWCHITDCDETFNYWEPLHYLLYNKGLQTWEYSPDFALRSYTYLMIHGAPAYIYKQIFDPNPMLIFYFIRLLLGLGCALAEVYFYKGVCREFGVHIGRSWLVFQLFSAGMFISSAALLPSSFSMYFTMSALAAWWHQKYKLAIFFTAISVLLGWPFIGLISIPIIYDILVNQKQIRIFIFWSIISGVTILLPMIILDSSYFGKLVMAPVNIVLYNVFKKDGGPTLYGTEPFTFYIFNGFLNFNIIWLMSLMTPLFIIIGYVAVPSRTKQTTLTLPYYLSLAPFYLWLAVMMIQPHKEERFLFPVYPLISLCGAITLDICQKIFFRIKSAIVKINSATHYLNHTTFITVFVVIVSVLLNVSRILAIYRNYHAPMDTFMELSTSRDILEDPNSKEPINICIGKEWYRFPSSFFLPSTRYSIRFLKSEFRGILPAYYSNHENATQMTHHYFNDMNRENSFMYFKNIEKCDFLVDLDLNTKTHPPLEPNYSADTEHWTILKELPFLNAQMSHPIYRAFYIPFVSFKYIKHGSYNLLQKFVPEASDESVN</sequence>
<keyword evidence="9 10" id="KW-0472">Membrane</keyword>
<comment type="similarity">
    <text evidence="3 10">Belongs to the glycosyltransferase 22 family.</text>
</comment>
<evidence type="ECO:0000256" key="5">
    <source>
        <dbReference type="ARBA" id="ARBA00022679"/>
    </source>
</evidence>
<name>A0A1J1HU64_9DIPT</name>
<evidence type="ECO:0000256" key="8">
    <source>
        <dbReference type="ARBA" id="ARBA00022989"/>
    </source>
</evidence>
<keyword evidence="6 10" id="KW-0812">Transmembrane</keyword>
<evidence type="ECO:0000256" key="2">
    <source>
        <dbReference type="ARBA" id="ARBA00004922"/>
    </source>
</evidence>
<dbReference type="OrthoDB" id="497541at2759"/>
<dbReference type="Pfam" id="PF03901">
    <property type="entry name" value="Glyco_transf_22"/>
    <property type="match status" value="1"/>
</dbReference>